<dbReference type="InterPro" id="IPR016181">
    <property type="entry name" value="Acyl_CoA_acyltransferase"/>
</dbReference>
<dbReference type="SUPFAM" id="SSF55729">
    <property type="entry name" value="Acyl-CoA N-acyltransferases (Nat)"/>
    <property type="match status" value="1"/>
</dbReference>
<proteinExistence type="predicted"/>
<dbReference type="Gene3D" id="3.40.630.30">
    <property type="match status" value="1"/>
</dbReference>
<dbReference type="EMBL" id="BSTX01000001">
    <property type="protein sequence ID" value="GLZ76301.1"/>
    <property type="molecule type" value="Genomic_DNA"/>
</dbReference>
<name>A0A9W6SKJ6_9ACTN</name>
<evidence type="ECO:0000259" key="1">
    <source>
        <dbReference type="PROSITE" id="PS51186"/>
    </source>
</evidence>
<organism evidence="2 3">
    <name type="scientific">Actinorhabdospora filicis</name>
    <dbReference type="NCBI Taxonomy" id="1785913"/>
    <lineage>
        <taxon>Bacteria</taxon>
        <taxon>Bacillati</taxon>
        <taxon>Actinomycetota</taxon>
        <taxon>Actinomycetes</taxon>
        <taxon>Micromonosporales</taxon>
        <taxon>Micromonosporaceae</taxon>
        <taxon>Actinorhabdospora</taxon>
    </lineage>
</organism>
<evidence type="ECO:0000313" key="2">
    <source>
        <dbReference type="EMBL" id="GLZ76301.1"/>
    </source>
</evidence>
<reference evidence="2" key="1">
    <citation type="submission" date="2023-03" db="EMBL/GenBank/DDBJ databases">
        <title>Actinorhabdospora filicis NBRC 111898.</title>
        <authorList>
            <person name="Ichikawa N."/>
            <person name="Sato H."/>
            <person name="Tonouchi N."/>
        </authorList>
    </citation>
    <scope>NUCLEOTIDE SEQUENCE</scope>
    <source>
        <strain evidence="2">NBRC 111898</strain>
    </source>
</reference>
<sequence length="222" mass="24717">MRPEDLDGYVDVMVGCSPDPVSRESVLKRATLADNAARRFERVVVRDGGRVVAAGELLMRDSDNTHLAFATVAVDAAFRRRGHGSAVLRELAGLAGGRSVLMIEGVDEDGPGRPWADALGFSVAQRTVRLVRDMAVPVEPVAVPDGYVLEGWRAGRRRRRRGWRPSRGRVRRSPMSRWVIWPCRSRSGRRSGCGSVRRVRRRVGCSGTSSSRCMPRRVRWRA</sequence>
<gene>
    <name evidence="2" type="ORF">Afil01_11080</name>
</gene>
<evidence type="ECO:0000313" key="3">
    <source>
        <dbReference type="Proteomes" id="UP001165079"/>
    </source>
</evidence>
<dbReference type="RefSeq" id="WP_285661484.1">
    <property type="nucleotide sequence ID" value="NZ_BSTX01000001.1"/>
</dbReference>
<comment type="caution">
    <text evidence="2">The sequence shown here is derived from an EMBL/GenBank/DDBJ whole genome shotgun (WGS) entry which is preliminary data.</text>
</comment>
<dbReference type="AlphaFoldDB" id="A0A9W6SKJ6"/>
<keyword evidence="3" id="KW-1185">Reference proteome</keyword>
<dbReference type="PROSITE" id="PS51186">
    <property type="entry name" value="GNAT"/>
    <property type="match status" value="1"/>
</dbReference>
<protein>
    <recommendedName>
        <fullName evidence="1">N-acetyltransferase domain-containing protein</fullName>
    </recommendedName>
</protein>
<dbReference type="InterPro" id="IPR000182">
    <property type="entry name" value="GNAT_dom"/>
</dbReference>
<dbReference type="Proteomes" id="UP001165079">
    <property type="component" value="Unassembled WGS sequence"/>
</dbReference>
<dbReference type="GO" id="GO:0016747">
    <property type="term" value="F:acyltransferase activity, transferring groups other than amino-acyl groups"/>
    <property type="evidence" value="ECO:0007669"/>
    <property type="project" value="InterPro"/>
</dbReference>
<feature type="domain" description="N-acetyltransferase" evidence="1">
    <location>
        <begin position="1"/>
        <end position="139"/>
    </location>
</feature>
<dbReference type="Pfam" id="PF00583">
    <property type="entry name" value="Acetyltransf_1"/>
    <property type="match status" value="1"/>
</dbReference>
<accession>A0A9W6SKJ6</accession>